<proteinExistence type="predicted"/>
<reference evidence="3" key="1">
    <citation type="submission" date="2018-10" db="EMBL/GenBank/DDBJ databases">
        <title>Effector identification in a new, highly contiguous assembly of the strawberry crown rot pathogen Phytophthora cactorum.</title>
        <authorList>
            <person name="Armitage A.D."/>
            <person name="Nellist C.F."/>
            <person name="Bates H."/>
            <person name="Vickerstaff R.J."/>
            <person name="Harrison R.J."/>
        </authorList>
    </citation>
    <scope>NUCLEOTIDE SEQUENCE</scope>
    <source>
        <strain evidence="3">P415</strain>
    </source>
</reference>
<evidence type="ECO:0008006" key="5">
    <source>
        <dbReference type="Google" id="ProtNLM"/>
    </source>
</evidence>
<evidence type="ECO:0000256" key="1">
    <source>
        <dbReference type="SAM" id="MobiDB-lite"/>
    </source>
</evidence>
<comment type="caution">
    <text evidence="3">The sequence shown here is derived from an EMBL/GenBank/DDBJ whole genome shotgun (WGS) entry which is preliminary data.</text>
</comment>
<dbReference type="VEuPathDB" id="FungiDB:PC110_g15632"/>
<accession>A0A8T1EQH2</accession>
<feature type="chain" id="PRO_5035890966" description="CBM1 domain-containing protein" evidence="2">
    <location>
        <begin position="20"/>
        <end position="207"/>
    </location>
</feature>
<keyword evidence="2" id="KW-0732">Signal</keyword>
<organism evidence="3 4">
    <name type="scientific">Phytophthora cactorum</name>
    <dbReference type="NCBI Taxonomy" id="29920"/>
    <lineage>
        <taxon>Eukaryota</taxon>
        <taxon>Sar</taxon>
        <taxon>Stramenopiles</taxon>
        <taxon>Oomycota</taxon>
        <taxon>Peronosporomycetes</taxon>
        <taxon>Peronosporales</taxon>
        <taxon>Peronosporaceae</taxon>
        <taxon>Phytophthora</taxon>
    </lineage>
</organism>
<evidence type="ECO:0000313" key="4">
    <source>
        <dbReference type="Proteomes" id="UP000697107"/>
    </source>
</evidence>
<gene>
    <name evidence="3" type="ORF">PC118_g24591</name>
</gene>
<dbReference type="AlphaFoldDB" id="A0A8T1EQH2"/>
<feature type="region of interest" description="Disordered" evidence="1">
    <location>
        <begin position="184"/>
        <end position="207"/>
    </location>
</feature>
<dbReference type="Gene3D" id="2.160.10.20">
    <property type="entry name" value="Insect antifreeze protein"/>
    <property type="match status" value="1"/>
</dbReference>
<protein>
    <recommendedName>
        <fullName evidence="5">CBM1 domain-containing protein</fullName>
    </recommendedName>
</protein>
<evidence type="ECO:0000313" key="3">
    <source>
        <dbReference type="EMBL" id="KAG2956161.1"/>
    </source>
</evidence>
<dbReference type="EMBL" id="RCML01003206">
    <property type="protein sequence ID" value="KAG2956161.1"/>
    <property type="molecule type" value="Genomic_DNA"/>
</dbReference>
<feature type="signal peptide" evidence="2">
    <location>
        <begin position="1"/>
        <end position="19"/>
    </location>
</feature>
<dbReference type="Proteomes" id="UP000697107">
    <property type="component" value="Unassembled WGS sequence"/>
</dbReference>
<name>A0A8T1EQH2_9STRA</name>
<sequence length="207" mass="23395">MKIFALTAAVIAVLSSVEGAKQASVHLRNVDDSYGDDSYGDDSHVDDSYVDNGYVKGSYVDDSYVDDNYVDGSYVDNTYVKGSYVDDSYVDGSYGDDSYGDDIEYASYVDDWGDCTGGLTCKTPGSVCVKHSKYYSQCKPATLPPGELCGQDDGTNVWWYPYCTRGERCEPKGSDYRCTKTKKCRRRRRRHHPHHHHHHRSQRRAYV</sequence>
<evidence type="ECO:0000256" key="2">
    <source>
        <dbReference type="SAM" id="SignalP"/>
    </source>
</evidence>